<evidence type="ECO:0000256" key="1">
    <source>
        <dbReference type="SAM" id="MobiDB-lite"/>
    </source>
</evidence>
<dbReference type="PROSITE" id="PS51257">
    <property type="entry name" value="PROKAR_LIPOPROTEIN"/>
    <property type="match status" value="1"/>
</dbReference>
<dbReference type="AlphaFoldDB" id="A0A9D1A9I3"/>
<gene>
    <name evidence="2" type="ORF">IAA70_04045</name>
</gene>
<name>A0A9D1A9I3_9FIRM</name>
<dbReference type="EMBL" id="DVGD01000121">
    <property type="protein sequence ID" value="HIR09558.1"/>
    <property type="molecule type" value="Genomic_DNA"/>
</dbReference>
<comment type="caution">
    <text evidence="2">The sequence shown here is derived from an EMBL/GenBank/DDBJ whole genome shotgun (WGS) entry which is preliminary data.</text>
</comment>
<proteinExistence type="predicted"/>
<dbReference type="Proteomes" id="UP000824258">
    <property type="component" value="Unassembled WGS sequence"/>
</dbReference>
<feature type="compositionally biased region" description="Low complexity" evidence="1">
    <location>
        <begin position="33"/>
        <end position="55"/>
    </location>
</feature>
<reference evidence="2" key="2">
    <citation type="journal article" date="2021" name="PeerJ">
        <title>Extensive microbial diversity within the chicken gut microbiome revealed by metagenomics and culture.</title>
        <authorList>
            <person name="Gilroy R."/>
            <person name="Ravi A."/>
            <person name="Getino M."/>
            <person name="Pursley I."/>
            <person name="Horton D.L."/>
            <person name="Alikhan N.F."/>
            <person name="Baker D."/>
            <person name="Gharbi K."/>
            <person name="Hall N."/>
            <person name="Watson M."/>
            <person name="Adriaenssens E.M."/>
            <person name="Foster-Nyarko E."/>
            <person name="Jarju S."/>
            <person name="Secka A."/>
            <person name="Antonio M."/>
            <person name="Oren A."/>
            <person name="Chaudhuri R.R."/>
            <person name="La Ragione R."/>
            <person name="Hildebrand F."/>
            <person name="Pallen M.J."/>
        </authorList>
    </citation>
    <scope>NUCLEOTIDE SEQUENCE</scope>
    <source>
        <strain evidence="2">ChiHjej9B8-7071</strain>
    </source>
</reference>
<dbReference type="InterPro" id="IPR022601">
    <property type="entry name" value="DUF3160"/>
</dbReference>
<reference evidence="2" key="1">
    <citation type="submission" date="2020-10" db="EMBL/GenBank/DDBJ databases">
        <authorList>
            <person name="Gilroy R."/>
        </authorList>
    </citation>
    <scope>NUCLEOTIDE SEQUENCE</scope>
    <source>
        <strain evidence="2">ChiHjej9B8-7071</strain>
    </source>
</reference>
<feature type="region of interest" description="Disordered" evidence="1">
    <location>
        <begin position="33"/>
        <end position="59"/>
    </location>
</feature>
<evidence type="ECO:0000313" key="3">
    <source>
        <dbReference type="Proteomes" id="UP000824258"/>
    </source>
</evidence>
<evidence type="ECO:0000313" key="2">
    <source>
        <dbReference type="EMBL" id="HIR09558.1"/>
    </source>
</evidence>
<sequence length="744" mass="83769">MNIIELRRKGLRLLALLLVWVLLLGCAAETTTQQSTEDQQQTVHTQQTDETPQETPSEDEEINAALSQVKALNRMQLLSFPAAEQAVTAAVPTYTVEPDLSNLVNLNQFYFTDEDKSLLAENLFVVKPSYSNEFFEIYEENRYSQVPNFVTVDSMMHTYHLYFSLLLSRTEKQYLSSALEALSVKQLEVAKKQYEALSGTEWEEAARVNLAFYAVAARLQNGEVEVPGAVTSLVEQELSLITNAANIAVSPLTGANMDYTQFKPRGYYEGDAVLEAYFRAMMWYGQVNFLQNNETLNRCALLMTLALQEGGIDAWETIYTVTSFFAGTSDDLSYYEYAPAIEAAYGGFPSVEDLIGDSEHYQTFVKLVSTMAPPAINSVPVWEGTENIPELTKGFRVMGQRFTIDAAVMQQLVYSNVKENAQGEKRMLPDVLDMPAALGSDLALTLLEEQGATGYENYSENMEKLREVVAKAPESTWTSSLYSSWLYTLSPILEEKGEGYPSFMTSEAWQKKSLECFAGSFTELKHDTVLYAKQVMAEMGGGPVEEIDDRGYVEPEVEVYRRFALLAQQTADGLERYGYLGDSDKENLTRLAELAGMLQTISEKELRNETLSEEEYELIRAYGGTLEHFWIEAVQEQSQSPYLEAKEIPSALVTDIATDPNGTVLQIATGRPARIYVVVPVDGTLRLASGLVYDFYQFEYPMSERLTDSTWRQMIGVWAKEDGTYNWDAQVAKPWWTESYWSKS</sequence>
<dbReference type="Pfam" id="PF11369">
    <property type="entry name" value="DUF3160"/>
    <property type="match status" value="1"/>
</dbReference>
<organism evidence="2 3">
    <name type="scientific">Candidatus Avoscillospira stercoripullorum</name>
    <dbReference type="NCBI Taxonomy" id="2840709"/>
    <lineage>
        <taxon>Bacteria</taxon>
        <taxon>Bacillati</taxon>
        <taxon>Bacillota</taxon>
        <taxon>Clostridia</taxon>
        <taxon>Eubacteriales</taxon>
        <taxon>Oscillospiraceae</taxon>
        <taxon>Oscillospiraceae incertae sedis</taxon>
        <taxon>Candidatus Avoscillospira</taxon>
    </lineage>
</organism>
<accession>A0A9D1A9I3</accession>
<protein>
    <submittedName>
        <fullName evidence="2">DUF3160 domain-containing protein</fullName>
    </submittedName>
</protein>
<dbReference type="SMART" id="SM01325">
    <property type="entry name" value="DUF3160"/>
    <property type="match status" value="1"/>
</dbReference>